<sequence length="278" mass="29987">MLAKKRFHSVVRPKGDSTEFPVEMEIPNLYINTALSVIGADVIAPDNQWPVIPPTAGFQTVVEKKEEGSTLQFLPGTHVVVPTGTWRIYRPIKVIGVGPMMWNHHTREVLLQQELSHLYGAPLDDCLVVSILPDAEYEEREAAARQQAERRAASRRETNRRALERARARQAAAQAIATSPAAAPPAVAPPAAAPLALVLPAAAPLVPAPLAPATVAAALGVPALVAPADDAPMNHGAPVTDGEEFWRQFIVDEVVDEWCRQEAEAKAKGQEIPTISLE</sequence>
<dbReference type="AlphaFoldDB" id="A0A4Z1EJQ3"/>
<dbReference type="EMBL" id="PQXH01000084">
    <property type="protein sequence ID" value="TGO12645.1"/>
    <property type="molecule type" value="Genomic_DNA"/>
</dbReference>
<name>A0A4Z1EJQ3_9HELO</name>
<comment type="caution">
    <text evidence="2">The sequence shown here is derived from an EMBL/GenBank/DDBJ whole genome shotgun (WGS) entry which is preliminary data.</text>
</comment>
<evidence type="ECO:0000313" key="2">
    <source>
        <dbReference type="EMBL" id="TGO12645.1"/>
    </source>
</evidence>
<gene>
    <name evidence="2" type="ORF">BTUL_0084g00030</name>
</gene>
<organism evidence="2 3">
    <name type="scientific">Botrytis tulipae</name>
    <dbReference type="NCBI Taxonomy" id="87230"/>
    <lineage>
        <taxon>Eukaryota</taxon>
        <taxon>Fungi</taxon>
        <taxon>Dikarya</taxon>
        <taxon>Ascomycota</taxon>
        <taxon>Pezizomycotina</taxon>
        <taxon>Leotiomycetes</taxon>
        <taxon>Helotiales</taxon>
        <taxon>Sclerotiniaceae</taxon>
        <taxon>Botrytis</taxon>
    </lineage>
</organism>
<protein>
    <submittedName>
        <fullName evidence="2">Uncharacterized protein</fullName>
    </submittedName>
</protein>
<proteinExistence type="predicted"/>
<keyword evidence="3" id="KW-1185">Reference proteome</keyword>
<dbReference type="Proteomes" id="UP000297777">
    <property type="component" value="Unassembled WGS sequence"/>
</dbReference>
<feature type="compositionally biased region" description="Basic and acidic residues" evidence="1">
    <location>
        <begin position="143"/>
        <end position="167"/>
    </location>
</feature>
<reference evidence="2 3" key="1">
    <citation type="submission" date="2017-12" db="EMBL/GenBank/DDBJ databases">
        <title>Comparative genomics of Botrytis spp.</title>
        <authorList>
            <person name="Valero-Jimenez C.A."/>
            <person name="Tapia P."/>
            <person name="Veloso J."/>
            <person name="Silva-Moreno E."/>
            <person name="Staats M."/>
            <person name="Valdes J.H."/>
            <person name="Van Kan J.A.L."/>
        </authorList>
    </citation>
    <scope>NUCLEOTIDE SEQUENCE [LARGE SCALE GENOMIC DNA]</scope>
    <source>
        <strain evidence="2 3">Bt9001</strain>
    </source>
</reference>
<feature type="region of interest" description="Disordered" evidence="1">
    <location>
        <begin position="143"/>
        <end position="169"/>
    </location>
</feature>
<accession>A0A4Z1EJQ3</accession>
<evidence type="ECO:0000313" key="3">
    <source>
        <dbReference type="Proteomes" id="UP000297777"/>
    </source>
</evidence>
<evidence type="ECO:0000256" key="1">
    <source>
        <dbReference type="SAM" id="MobiDB-lite"/>
    </source>
</evidence>
<dbReference type="OrthoDB" id="3562004at2759"/>